<dbReference type="CDD" id="cd11386">
    <property type="entry name" value="MCP_signal"/>
    <property type="match status" value="1"/>
</dbReference>
<dbReference type="Proteomes" id="UP001201273">
    <property type="component" value="Unassembled WGS sequence"/>
</dbReference>
<reference evidence="9 10" key="1">
    <citation type="journal article" date="2022" name="Environ. Microbiol. Rep.">
        <title>Eco-phylogenetic analyses reveal divergent evolution of vitamin B12 metabolism in the marine bacterial family 'Psychromonadaceae'.</title>
        <authorList>
            <person name="Jin X."/>
            <person name="Yang Y."/>
            <person name="Cao H."/>
            <person name="Gao B."/>
            <person name="Zhao Z."/>
        </authorList>
    </citation>
    <scope>NUCLEOTIDE SEQUENCE [LARGE SCALE GENOMIC DNA]</scope>
    <source>
        <strain evidence="9 10">MKS20</strain>
    </source>
</reference>
<gene>
    <name evidence="9" type="ORF">K6Y31_12810</name>
</gene>
<dbReference type="SUPFAM" id="SSF58104">
    <property type="entry name" value="Methyl-accepting chemotaxis protein (MCP) signaling domain"/>
    <property type="match status" value="1"/>
</dbReference>
<dbReference type="SMART" id="SM00283">
    <property type="entry name" value="MA"/>
    <property type="match status" value="1"/>
</dbReference>
<name>A0ABS8WB00_9GAMM</name>
<evidence type="ECO:0000256" key="1">
    <source>
        <dbReference type="ARBA" id="ARBA00004370"/>
    </source>
</evidence>
<dbReference type="InterPro" id="IPR004089">
    <property type="entry name" value="MCPsignal_dom"/>
</dbReference>
<protein>
    <submittedName>
        <fullName evidence="9">Methyl-accepting chemotaxis protein</fullName>
    </submittedName>
</protein>
<dbReference type="Pfam" id="PF00672">
    <property type="entry name" value="HAMP"/>
    <property type="match status" value="1"/>
</dbReference>
<feature type="domain" description="HAMP" evidence="8">
    <location>
        <begin position="211"/>
        <end position="264"/>
    </location>
</feature>
<sequence>MNLKVSQSLYLAFGAILLMMVGMSVVAWYKVDHASKIADNIATDDVPGAMIGLRMLNLLSQMELTAFEYLSGETEEAEVYKELRNEFDPLFEQLSQLESDTEANRTKMVNMGKIIQEYEQALEQKVFATYQPNQASPEQLLSAYTNLNQIENDLYNELQDLLQTMAEEEATDVNSGMAVQLSTLNEMQTGQIAITTIAVLLGLSIAFILSRSITTRLETLVKAADDIAQGNLAMTLTPSHKKDEISALTNSICQMQHSLRDLITAISGVSNQVKTASDELEQSSLQVQSASEEQASKADLIATAAEEMNATVEDVAQQSANASQEAKAAGDQALAGSKVMDEMVSSAHSTASRIENMSDGIVKLGQRSDEIGSVIKVITDIADQTNLLALNAAIEAARAGELGRGFSVVAEEVRHLAERTSNATKEVSEMINAIQRETKAAVKNSQESRELVQQGAAISETSRRALEEIVSKATQVEAMIMAIATATEEQTAVTREIASDITHVSDGASNSVQLSARSAQQSRQLTENVLALDKMLSQFRLS</sequence>
<keyword evidence="10" id="KW-1185">Reference proteome</keyword>
<dbReference type="CDD" id="cd06225">
    <property type="entry name" value="HAMP"/>
    <property type="match status" value="1"/>
</dbReference>
<dbReference type="PROSITE" id="PS50111">
    <property type="entry name" value="CHEMOTAXIS_TRANSDUC_2"/>
    <property type="match status" value="1"/>
</dbReference>
<comment type="similarity">
    <text evidence="3">Belongs to the methyl-accepting chemotaxis (MCP) protein family.</text>
</comment>
<accession>A0ABS8WB00</accession>
<dbReference type="PROSITE" id="PS50885">
    <property type="entry name" value="HAMP"/>
    <property type="match status" value="1"/>
</dbReference>
<dbReference type="PRINTS" id="PR00260">
    <property type="entry name" value="CHEMTRNSDUCR"/>
</dbReference>
<organism evidence="9 10">
    <name type="scientific">Motilimonas cestriensis</name>
    <dbReference type="NCBI Taxonomy" id="2742685"/>
    <lineage>
        <taxon>Bacteria</taxon>
        <taxon>Pseudomonadati</taxon>
        <taxon>Pseudomonadota</taxon>
        <taxon>Gammaproteobacteria</taxon>
        <taxon>Alteromonadales</taxon>
        <taxon>Alteromonadales genera incertae sedis</taxon>
        <taxon>Motilimonas</taxon>
    </lineage>
</organism>
<keyword evidence="6" id="KW-0812">Transmembrane</keyword>
<keyword evidence="5" id="KW-0175">Coiled coil</keyword>
<evidence type="ECO:0000256" key="3">
    <source>
        <dbReference type="ARBA" id="ARBA00029447"/>
    </source>
</evidence>
<feature type="coiled-coil region" evidence="5">
    <location>
        <begin position="273"/>
        <end position="325"/>
    </location>
</feature>
<dbReference type="PANTHER" id="PTHR32089:SF112">
    <property type="entry name" value="LYSOZYME-LIKE PROTEIN-RELATED"/>
    <property type="match status" value="1"/>
</dbReference>
<dbReference type="Pfam" id="PF00015">
    <property type="entry name" value="MCPsignal"/>
    <property type="match status" value="1"/>
</dbReference>
<proteinExistence type="inferred from homology"/>
<feature type="transmembrane region" description="Helical" evidence="6">
    <location>
        <begin position="190"/>
        <end position="209"/>
    </location>
</feature>
<evidence type="ECO:0000256" key="4">
    <source>
        <dbReference type="PROSITE-ProRule" id="PRU00284"/>
    </source>
</evidence>
<evidence type="ECO:0000259" key="8">
    <source>
        <dbReference type="PROSITE" id="PS50885"/>
    </source>
</evidence>
<feature type="transmembrane region" description="Helical" evidence="6">
    <location>
        <begin position="9"/>
        <end position="29"/>
    </location>
</feature>
<keyword evidence="2 4" id="KW-0807">Transducer</keyword>
<evidence type="ECO:0000256" key="6">
    <source>
        <dbReference type="SAM" id="Phobius"/>
    </source>
</evidence>
<dbReference type="Gene3D" id="1.10.287.950">
    <property type="entry name" value="Methyl-accepting chemotaxis protein"/>
    <property type="match status" value="1"/>
</dbReference>
<evidence type="ECO:0000313" key="10">
    <source>
        <dbReference type="Proteomes" id="UP001201273"/>
    </source>
</evidence>
<dbReference type="InterPro" id="IPR003660">
    <property type="entry name" value="HAMP_dom"/>
</dbReference>
<dbReference type="InterPro" id="IPR004090">
    <property type="entry name" value="Chemotax_Me-accpt_rcpt"/>
</dbReference>
<evidence type="ECO:0000313" key="9">
    <source>
        <dbReference type="EMBL" id="MCE2595693.1"/>
    </source>
</evidence>
<comment type="subcellular location">
    <subcellularLocation>
        <location evidence="1">Membrane</location>
    </subcellularLocation>
</comment>
<dbReference type="EMBL" id="JAIMJA010000012">
    <property type="protein sequence ID" value="MCE2595693.1"/>
    <property type="molecule type" value="Genomic_DNA"/>
</dbReference>
<dbReference type="PANTHER" id="PTHR32089">
    <property type="entry name" value="METHYL-ACCEPTING CHEMOTAXIS PROTEIN MCPB"/>
    <property type="match status" value="1"/>
</dbReference>
<dbReference type="SMART" id="SM00304">
    <property type="entry name" value="HAMP"/>
    <property type="match status" value="1"/>
</dbReference>
<keyword evidence="6" id="KW-0472">Membrane</keyword>
<evidence type="ECO:0000256" key="2">
    <source>
        <dbReference type="ARBA" id="ARBA00023224"/>
    </source>
</evidence>
<evidence type="ECO:0000256" key="5">
    <source>
        <dbReference type="SAM" id="Coils"/>
    </source>
</evidence>
<comment type="caution">
    <text evidence="9">The sequence shown here is derived from an EMBL/GenBank/DDBJ whole genome shotgun (WGS) entry which is preliminary data.</text>
</comment>
<dbReference type="RefSeq" id="WP_233053337.1">
    <property type="nucleotide sequence ID" value="NZ_JAIMJA010000012.1"/>
</dbReference>
<feature type="domain" description="Methyl-accepting transducer" evidence="7">
    <location>
        <begin position="269"/>
        <end position="505"/>
    </location>
</feature>
<keyword evidence="6" id="KW-1133">Transmembrane helix</keyword>
<evidence type="ECO:0000259" key="7">
    <source>
        <dbReference type="PROSITE" id="PS50111"/>
    </source>
</evidence>